<accession>A0A166JQ03</accession>
<reference evidence="1 2" key="1">
    <citation type="submission" date="2016-04" db="EMBL/GenBank/DDBJ databases">
        <title>Draft Genome Assembly of the Bloom-forming Cyanobacterium Nodularia spumigena Strain CENA596 in Shrimp Production Ponds.</title>
        <authorList>
            <person name="Popin R.V."/>
            <person name="Rigonato J."/>
            <person name="Abreu V.A."/>
            <person name="Andreote A.P."/>
            <person name="Silveira S.B."/>
            <person name="Odebrecht C."/>
            <person name="Fiore M.F."/>
        </authorList>
    </citation>
    <scope>NUCLEOTIDE SEQUENCE [LARGE SCALE GENOMIC DNA]</scope>
    <source>
        <strain evidence="1 2">CENA596</strain>
    </source>
</reference>
<dbReference type="Proteomes" id="UP000076555">
    <property type="component" value="Unassembled WGS sequence"/>
</dbReference>
<name>A0A166JQ03_NODSP</name>
<dbReference type="Gene3D" id="1.10.4080.10">
    <property type="entry name" value="ADP-ribosylation/Crystallin J1"/>
    <property type="match status" value="1"/>
</dbReference>
<dbReference type="SUPFAM" id="SSF101478">
    <property type="entry name" value="ADP-ribosylglycohydrolase"/>
    <property type="match status" value="1"/>
</dbReference>
<evidence type="ECO:0000313" key="2">
    <source>
        <dbReference type="Proteomes" id="UP000076555"/>
    </source>
</evidence>
<organism evidence="1 2">
    <name type="scientific">Nodularia spumigena CENA596</name>
    <dbReference type="NCBI Taxonomy" id="1819295"/>
    <lineage>
        <taxon>Bacteria</taxon>
        <taxon>Bacillati</taxon>
        <taxon>Cyanobacteriota</taxon>
        <taxon>Cyanophyceae</taxon>
        <taxon>Nostocales</taxon>
        <taxon>Nodulariaceae</taxon>
        <taxon>Nodularia</taxon>
    </lineage>
</organism>
<dbReference type="AlphaFoldDB" id="A0A166JQ03"/>
<gene>
    <name evidence="1" type="ORF">A2T98_09835</name>
</gene>
<dbReference type="RefSeq" id="WP_063872624.1">
    <property type="nucleotide sequence ID" value="NZ_CAWMRI010000118.1"/>
</dbReference>
<evidence type="ECO:0000313" key="1">
    <source>
        <dbReference type="EMBL" id="KZL49992.1"/>
    </source>
</evidence>
<evidence type="ECO:0008006" key="3">
    <source>
        <dbReference type="Google" id="ProtNLM"/>
    </source>
</evidence>
<dbReference type="OrthoDB" id="574287at2"/>
<comment type="caution">
    <text evidence="1">The sequence shown here is derived from an EMBL/GenBank/DDBJ whole genome shotgun (WGS) entry which is preliminary data.</text>
</comment>
<protein>
    <recommendedName>
        <fullName evidence="3">ADP-ribosylglycohydrolase</fullName>
    </recommendedName>
</protein>
<sequence>MRYPLINRYKGALLGALLGEVVAKDAEQQDELGSDISKIAVLVAKSLIELGKLDPENWLERHQTKSLHLDITDGVLPKAIIATLPVALFFHENTTNLRQNLLYMLQIWDDDPVVRDGTLAVGYAIAKSLTEKLYPHTIIPEIIAFIGETPTLLPQKFLKLNNLLAQRVGLETAQAEFSREEEPSNVIAMAFYCFLSTLEDLRLAVLRASHTDHTWRGEIGNLDFPTTSVITGALSGAYNSIVGIPVKWRALLCPTNLATGELTNFSQVLELADALVAVWSGVYDPALHLKKYQEDGCVRYEEQAQLCVFASPRVIRKAG</sequence>
<dbReference type="EMBL" id="LWAJ01000118">
    <property type="protein sequence ID" value="KZL49992.1"/>
    <property type="molecule type" value="Genomic_DNA"/>
</dbReference>
<proteinExistence type="predicted"/>
<dbReference type="InterPro" id="IPR036705">
    <property type="entry name" value="Ribosyl_crysJ1_sf"/>
</dbReference>